<gene>
    <name evidence="2" type="ORF">BKK47_03425</name>
</gene>
<feature type="domain" description="Helix-turn-helix" evidence="1">
    <location>
        <begin position="5"/>
        <end position="48"/>
    </location>
</feature>
<dbReference type="EMBL" id="MLHG01000019">
    <property type="protein sequence ID" value="OOF40669.1"/>
    <property type="molecule type" value="Genomic_DNA"/>
</dbReference>
<dbReference type="SUPFAM" id="SSF46955">
    <property type="entry name" value="Putative DNA-binding domain"/>
    <property type="match status" value="1"/>
</dbReference>
<keyword evidence="3" id="KW-1185">Reference proteome</keyword>
<proteinExistence type="predicted"/>
<sequence>MEETLTIKQVAKYLNLKERTVRNHIYDWGFFKMAGSRVWRIHKSDLDLLKKRSDNADRLALSVEEVQLCRSTKETKTARGGLILQPQAVKELDAQLARL</sequence>
<dbReference type="GO" id="GO:0003677">
    <property type="term" value="F:DNA binding"/>
    <property type="evidence" value="ECO:0007669"/>
    <property type="project" value="UniProtKB-KW"/>
</dbReference>
<dbReference type="InterPro" id="IPR041657">
    <property type="entry name" value="HTH_17"/>
</dbReference>
<dbReference type="STRING" id="1908257.BKK47_03425"/>
<evidence type="ECO:0000313" key="2">
    <source>
        <dbReference type="EMBL" id="OOF40669.1"/>
    </source>
</evidence>
<dbReference type="Proteomes" id="UP000189426">
    <property type="component" value="Unassembled WGS sequence"/>
</dbReference>
<accession>A0A1V3IIN0</accession>
<dbReference type="RefSeq" id="WP_077493532.1">
    <property type="nucleotide sequence ID" value="NZ_MLHG01000019.1"/>
</dbReference>
<reference evidence="2 3" key="1">
    <citation type="submission" date="2016-10" db="EMBL/GenBank/DDBJ databases">
        <title>Rodentibacter gen. nov. and new species.</title>
        <authorList>
            <person name="Christensen H."/>
        </authorList>
    </citation>
    <scope>NUCLEOTIDE SEQUENCE [LARGE SCALE GENOMIC DNA]</scope>
    <source>
        <strain evidence="2 3">Ppn418</strain>
    </source>
</reference>
<keyword evidence="2" id="KW-0238">DNA-binding</keyword>
<dbReference type="InterPro" id="IPR009061">
    <property type="entry name" value="DNA-bd_dom_put_sf"/>
</dbReference>
<organism evidence="2 3">
    <name type="scientific">Rodentibacter mrazii</name>
    <dbReference type="NCBI Taxonomy" id="1908257"/>
    <lineage>
        <taxon>Bacteria</taxon>
        <taxon>Pseudomonadati</taxon>
        <taxon>Pseudomonadota</taxon>
        <taxon>Gammaproteobacteria</taxon>
        <taxon>Pasteurellales</taxon>
        <taxon>Pasteurellaceae</taxon>
        <taxon>Rodentibacter</taxon>
    </lineage>
</organism>
<dbReference type="AlphaFoldDB" id="A0A1V3IIN0"/>
<evidence type="ECO:0000313" key="3">
    <source>
        <dbReference type="Proteomes" id="UP000189426"/>
    </source>
</evidence>
<name>A0A1V3IIN0_9PAST</name>
<dbReference type="Pfam" id="PF12728">
    <property type="entry name" value="HTH_17"/>
    <property type="match status" value="1"/>
</dbReference>
<protein>
    <submittedName>
        <fullName evidence="2">DNA-binding protein</fullName>
    </submittedName>
</protein>
<comment type="caution">
    <text evidence="2">The sequence shown here is derived from an EMBL/GenBank/DDBJ whole genome shotgun (WGS) entry which is preliminary data.</text>
</comment>
<evidence type="ECO:0000259" key="1">
    <source>
        <dbReference type="Pfam" id="PF12728"/>
    </source>
</evidence>